<dbReference type="EMBL" id="CM041001">
    <property type="protein sequence ID" value="MCJ8748641.1"/>
    <property type="molecule type" value="Genomic_DNA"/>
</dbReference>
<evidence type="ECO:0000313" key="2">
    <source>
        <dbReference type="Proteomes" id="UP000830395"/>
    </source>
</evidence>
<protein>
    <submittedName>
        <fullName evidence="1">Uncharacterized protein</fullName>
    </submittedName>
</protein>
<comment type="caution">
    <text evidence="1">The sequence shown here is derived from an EMBL/GenBank/DDBJ whole genome shotgun (WGS) entry which is preliminary data.</text>
</comment>
<evidence type="ECO:0000313" key="1">
    <source>
        <dbReference type="EMBL" id="MCJ8748641.1"/>
    </source>
</evidence>
<keyword evidence="2" id="KW-1185">Reference proteome</keyword>
<feature type="non-terminal residue" evidence="1">
    <location>
        <position position="1"/>
    </location>
</feature>
<organism evidence="1 2">
    <name type="scientific">Pangasius djambal</name>
    <dbReference type="NCBI Taxonomy" id="1691987"/>
    <lineage>
        <taxon>Eukaryota</taxon>
        <taxon>Metazoa</taxon>
        <taxon>Chordata</taxon>
        <taxon>Craniata</taxon>
        <taxon>Vertebrata</taxon>
        <taxon>Euteleostomi</taxon>
        <taxon>Actinopterygii</taxon>
        <taxon>Neopterygii</taxon>
        <taxon>Teleostei</taxon>
        <taxon>Ostariophysi</taxon>
        <taxon>Siluriformes</taxon>
        <taxon>Pangasiidae</taxon>
        <taxon>Pangasius</taxon>
    </lineage>
</organism>
<name>A0ACC5ZKQ9_9TELE</name>
<reference evidence="1" key="1">
    <citation type="submission" date="2020-02" db="EMBL/GenBank/DDBJ databases">
        <title>Genome sequencing of the panga catfish, Pangasius djambal.</title>
        <authorList>
            <person name="Wen M."/>
            <person name="Zahm M."/>
            <person name="Roques C."/>
            <person name="Cabau C."/>
            <person name="Klopp C."/>
            <person name="Donnadieu C."/>
            <person name="Jouanno E."/>
            <person name="Avarre J.-C."/>
            <person name="Campet M."/>
            <person name="Ha T."/>
            <person name="Dugue R."/>
            <person name="Lampietro C."/>
            <person name="Louis A."/>
            <person name="Herpin A."/>
            <person name="Echchiki A."/>
            <person name="Berthelot C."/>
            <person name="Parey E."/>
            <person name="Roest-Crollius H."/>
            <person name="Braasch I."/>
            <person name="Postlethwait J.H."/>
            <person name="Bobe J."/>
            <person name="Montfort J."/>
            <person name="Bouchez O."/>
            <person name="Begum T."/>
            <person name="Schartl M."/>
            <person name="Gustiano R."/>
            <person name="Guiguen Y."/>
        </authorList>
    </citation>
    <scope>NUCLEOTIDE SEQUENCE</scope>
    <source>
        <strain evidence="1">Pdj_M5554</strain>
    </source>
</reference>
<dbReference type="Proteomes" id="UP000830395">
    <property type="component" value="Chromosome 27"/>
</dbReference>
<gene>
    <name evidence="1" type="ORF">PDJAM_G00166980</name>
</gene>
<sequence length="55" mass="6322">SSGSEFQSEGRLLVEHLAVNISALKLGKQTQISSVKRLYHLFPPERRQFEAEYFV</sequence>
<proteinExistence type="predicted"/>
<accession>A0ACC5ZKQ9</accession>